<sequence length="295" mass="36969">MLIKEKYKFNFFFFLNTFLNFRFDFLLCKYFFYFSRSDIKYFIFKNINFYFYFKKFFIYLLFFDKFFKLNINFEFYLPVYYENNCFFLLNKPFNIVIHNCVNNFFNNNLINDLIYFYGKKILFFFRLGFLNRIDKDTTGLIVISKKNVFYINYLNQFLNILIFKNYLVYIFGFLRNLTIKSPLFFKKKNINFFFNSFTIFNLLFRINYFNYKISIANCLINTGRTHQIRIHLNYIKKYIICDNIYNNINKKNFFKYLDRQCIHLFSLNFFYYNLNIFFILKNNYDMLNLFKFIVF</sequence>
<dbReference type="PANTHER" id="PTHR21600:SF44">
    <property type="entry name" value="RIBOSOMAL LARGE SUBUNIT PSEUDOURIDINE SYNTHASE D"/>
    <property type="match status" value="1"/>
</dbReference>
<keyword evidence="3" id="KW-0472">Membrane</keyword>
<dbReference type="GO" id="GO:0140098">
    <property type="term" value="F:catalytic activity, acting on RNA"/>
    <property type="evidence" value="ECO:0007669"/>
    <property type="project" value="UniProtKB-ARBA"/>
</dbReference>
<proteinExistence type="inferred from homology"/>
<evidence type="ECO:0000256" key="3">
    <source>
        <dbReference type="SAM" id="Phobius"/>
    </source>
</evidence>
<dbReference type="Proteomes" id="UP000015382">
    <property type="component" value="Chromosome"/>
</dbReference>
<evidence type="ECO:0000259" key="4">
    <source>
        <dbReference type="Pfam" id="PF00849"/>
    </source>
</evidence>
<feature type="transmembrane region" description="Helical" evidence="3">
    <location>
        <begin position="153"/>
        <end position="172"/>
    </location>
</feature>
<feature type="transmembrane region" description="Helical" evidence="3">
    <location>
        <begin position="12"/>
        <end position="33"/>
    </location>
</feature>
<dbReference type="InterPro" id="IPR006224">
    <property type="entry name" value="PsdUridine_synth_RluA-like_CS"/>
</dbReference>
<feature type="transmembrane region" description="Helical" evidence="3">
    <location>
        <begin position="39"/>
        <end position="62"/>
    </location>
</feature>
<dbReference type="PANTHER" id="PTHR21600">
    <property type="entry name" value="MITOCHONDRIAL RNA PSEUDOURIDINE SYNTHASE"/>
    <property type="match status" value="1"/>
</dbReference>
<keyword evidence="3" id="KW-0812">Transmembrane</keyword>
<dbReference type="Pfam" id="PF00849">
    <property type="entry name" value="PseudoU_synth_2"/>
    <property type="match status" value="1"/>
</dbReference>
<evidence type="ECO:0000256" key="1">
    <source>
        <dbReference type="ARBA" id="ARBA00010876"/>
    </source>
</evidence>
<dbReference type="HOGENOM" id="CLU_942289_0_0_4"/>
<dbReference type="AlphaFoldDB" id="S5SQ99"/>
<dbReference type="InterPro" id="IPR006145">
    <property type="entry name" value="PsdUridine_synth_RsuA/RluA"/>
</dbReference>
<dbReference type="Gene3D" id="3.30.2350.10">
    <property type="entry name" value="Pseudouridine synthase"/>
    <property type="match status" value="1"/>
</dbReference>
<evidence type="ECO:0000313" key="6">
    <source>
        <dbReference type="Proteomes" id="UP000015382"/>
    </source>
</evidence>
<organism evidence="5 6">
    <name type="scientific">Candidatus Nasuia deltocephalinicola str. NAS-ALF</name>
    <dbReference type="NCBI Taxonomy" id="1343077"/>
    <lineage>
        <taxon>Bacteria</taxon>
        <taxon>Pseudomonadati</taxon>
        <taxon>Pseudomonadota</taxon>
        <taxon>Betaproteobacteria</taxon>
        <taxon>Candidatus Nasuia</taxon>
    </lineage>
</organism>
<protein>
    <submittedName>
        <fullName evidence="5">23S rRNA pseudouridine synthase</fullName>
    </submittedName>
</protein>
<comment type="similarity">
    <text evidence="1">Belongs to the pseudouridine synthase RluA family.</text>
</comment>
<feature type="transmembrane region" description="Helical" evidence="3">
    <location>
        <begin position="261"/>
        <end position="280"/>
    </location>
</feature>
<gene>
    <name evidence="5" type="primary">rluD</name>
    <name evidence="5" type="ORF">NASALF_128</name>
</gene>
<name>S5SQ99_9PROT</name>
<dbReference type="EMBL" id="CP006059">
    <property type="protein sequence ID" value="AGS33264.1"/>
    <property type="molecule type" value="Genomic_DNA"/>
</dbReference>
<keyword evidence="2" id="KW-0413">Isomerase</keyword>
<dbReference type="GO" id="GO:0000455">
    <property type="term" value="P:enzyme-directed rRNA pseudouridine synthesis"/>
    <property type="evidence" value="ECO:0007669"/>
    <property type="project" value="TreeGrafter"/>
</dbReference>
<accession>S5SQ99</accession>
<dbReference type="GO" id="GO:0009982">
    <property type="term" value="F:pseudouridine synthase activity"/>
    <property type="evidence" value="ECO:0007669"/>
    <property type="project" value="InterPro"/>
</dbReference>
<feature type="transmembrane region" description="Helical" evidence="3">
    <location>
        <begin position="192"/>
        <end position="211"/>
    </location>
</feature>
<feature type="domain" description="Pseudouridine synthase RsuA/RluA-like" evidence="4">
    <location>
        <begin position="87"/>
        <end position="233"/>
    </location>
</feature>
<dbReference type="KEGG" id="ndl:NASALF_128"/>
<dbReference type="PROSITE" id="PS01129">
    <property type="entry name" value="PSI_RLU"/>
    <property type="match status" value="1"/>
</dbReference>
<evidence type="ECO:0000256" key="2">
    <source>
        <dbReference type="ARBA" id="ARBA00023235"/>
    </source>
</evidence>
<dbReference type="GO" id="GO:0003723">
    <property type="term" value="F:RNA binding"/>
    <property type="evidence" value="ECO:0007669"/>
    <property type="project" value="InterPro"/>
</dbReference>
<evidence type="ECO:0000313" key="5">
    <source>
        <dbReference type="EMBL" id="AGS33264.1"/>
    </source>
</evidence>
<dbReference type="InterPro" id="IPR020103">
    <property type="entry name" value="PsdUridine_synth_cat_dom_sf"/>
</dbReference>
<keyword evidence="6" id="KW-1185">Reference proteome</keyword>
<reference evidence="5 6" key="1">
    <citation type="journal article" date="2013" name="Genome Biol. Evol.">
        <title>Small, smaller, smallest: the origins and evolution of ancient dual symbioses in a Phloem-feeding insect.</title>
        <authorList>
            <person name="Bennett G.M."/>
            <person name="Moran N.A."/>
        </authorList>
    </citation>
    <scope>NUCLEOTIDE SEQUENCE [LARGE SCALE GENOMIC DNA]</scope>
    <source>
        <strain evidence="5 6">ALF</strain>
    </source>
</reference>
<dbReference type="SUPFAM" id="SSF55120">
    <property type="entry name" value="Pseudouridine synthase"/>
    <property type="match status" value="1"/>
</dbReference>
<dbReference type="InterPro" id="IPR050188">
    <property type="entry name" value="RluA_PseudoU_synthase"/>
</dbReference>
<keyword evidence="3" id="KW-1133">Transmembrane helix</keyword>